<dbReference type="AlphaFoldDB" id="A0A1Y1UBC5"/>
<gene>
    <name evidence="3" type="ORF">BD324DRAFT_632469</name>
</gene>
<reference evidence="3 4" key="1">
    <citation type="submission" date="2017-03" db="EMBL/GenBank/DDBJ databases">
        <title>Widespread Adenine N6-methylation of Active Genes in Fungi.</title>
        <authorList>
            <consortium name="DOE Joint Genome Institute"/>
            <person name="Mondo S.J."/>
            <person name="Dannebaum R.O."/>
            <person name="Kuo R.C."/>
            <person name="Louie K.B."/>
            <person name="Bewick A.J."/>
            <person name="Labutti K."/>
            <person name="Haridas S."/>
            <person name="Kuo A."/>
            <person name="Salamov A."/>
            <person name="Ahrendt S.R."/>
            <person name="Lau R."/>
            <person name="Bowen B.P."/>
            <person name="Lipzen A."/>
            <person name="Sullivan W."/>
            <person name="Andreopoulos W.B."/>
            <person name="Clum A."/>
            <person name="Lindquist E."/>
            <person name="Daum C."/>
            <person name="Northen T.R."/>
            <person name="Ramamoorthy G."/>
            <person name="Schmitz R.J."/>
            <person name="Gryganskyi A."/>
            <person name="Culley D."/>
            <person name="Magnuson J."/>
            <person name="James T.Y."/>
            <person name="O'Malley M.A."/>
            <person name="Stajich J.E."/>
            <person name="Spatafora J.W."/>
            <person name="Visel A."/>
            <person name="Grigoriev I.V."/>
        </authorList>
    </citation>
    <scope>NUCLEOTIDE SEQUENCE [LARGE SCALE GENOMIC DNA]</scope>
    <source>
        <strain evidence="3 4">NRRL Y-17943</strain>
    </source>
</reference>
<dbReference type="InParanoid" id="A0A1Y1UBC5"/>
<dbReference type="Proteomes" id="UP000193218">
    <property type="component" value="Unassembled WGS sequence"/>
</dbReference>
<proteinExistence type="predicted"/>
<comment type="caution">
    <text evidence="3">The sequence shown here is derived from an EMBL/GenBank/DDBJ whole genome shotgun (WGS) entry which is preliminary data.</text>
</comment>
<dbReference type="RefSeq" id="XP_021869531.1">
    <property type="nucleotide sequence ID" value="XM_022016519.1"/>
</dbReference>
<evidence type="ECO:0000256" key="1">
    <source>
        <dbReference type="SAM" id="MobiDB-lite"/>
    </source>
</evidence>
<dbReference type="EMBL" id="NBSH01000011">
    <property type="protein sequence ID" value="ORX35341.1"/>
    <property type="molecule type" value="Genomic_DNA"/>
</dbReference>
<dbReference type="GeneID" id="33558328"/>
<evidence type="ECO:0008006" key="5">
    <source>
        <dbReference type="Google" id="ProtNLM"/>
    </source>
</evidence>
<sequence>MIGLLVPWRLRAMAVVLRISVNRTWSHPILPIYKYWIVIKMSTPSATQATTPRHTPYTRDPNARTNLSLFHHVLQFQRFLPSASRSKIVTKRAATRSEARTKDGQIRHVTKHDSSDSPSSCAHRANPEISTYGGSTSLILEHQWVHWNSRHISDC</sequence>
<keyword evidence="2" id="KW-0732">Signal</keyword>
<feature type="compositionally biased region" description="Basic and acidic residues" evidence="1">
    <location>
        <begin position="95"/>
        <end position="115"/>
    </location>
</feature>
<keyword evidence="4" id="KW-1185">Reference proteome</keyword>
<protein>
    <recommendedName>
        <fullName evidence="5">Secreted protein</fullName>
    </recommendedName>
</protein>
<organism evidence="3 4">
    <name type="scientific">Kockovaella imperatae</name>
    <dbReference type="NCBI Taxonomy" id="4999"/>
    <lineage>
        <taxon>Eukaryota</taxon>
        <taxon>Fungi</taxon>
        <taxon>Dikarya</taxon>
        <taxon>Basidiomycota</taxon>
        <taxon>Agaricomycotina</taxon>
        <taxon>Tremellomycetes</taxon>
        <taxon>Tremellales</taxon>
        <taxon>Cuniculitremaceae</taxon>
        <taxon>Kockovaella</taxon>
    </lineage>
</organism>
<feature type="region of interest" description="Disordered" evidence="1">
    <location>
        <begin position="92"/>
        <end position="127"/>
    </location>
</feature>
<name>A0A1Y1UBC5_9TREE</name>
<evidence type="ECO:0000313" key="3">
    <source>
        <dbReference type="EMBL" id="ORX35341.1"/>
    </source>
</evidence>
<feature type="signal peptide" evidence="2">
    <location>
        <begin position="1"/>
        <end position="26"/>
    </location>
</feature>
<feature type="chain" id="PRO_5013322230" description="Secreted protein" evidence="2">
    <location>
        <begin position="27"/>
        <end position="155"/>
    </location>
</feature>
<evidence type="ECO:0000313" key="4">
    <source>
        <dbReference type="Proteomes" id="UP000193218"/>
    </source>
</evidence>
<accession>A0A1Y1UBC5</accession>
<evidence type="ECO:0000256" key="2">
    <source>
        <dbReference type="SAM" id="SignalP"/>
    </source>
</evidence>